<dbReference type="PANTHER" id="PTHR19959">
    <property type="entry name" value="KINESIN LIGHT CHAIN"/>
    <property type="match status" value="1"/>
</dbReference>
<dbReference type="SUPFAM" id="SSF48452">
    <property type="entry name" value="TPR-like"/>
    <property type="match status" value="3"/>
</dbReference>
<evidence type="ECO:0000313" key="1">
    <source>
        <dbReference type="EMBL" id="QLJ96355.1"/>
    </source>
</evidence>
<dbReference type="PANTHER" id="PTHR19959:SF119">
    <property type="entry name" value="FUNGAL LIPASE-LIKE DOMAIN-CONTAINING PROTEIN"/>
    <property type="match status" value="1"/>
</dbReference>
<dbReference type="Pfam" id="PF13374">
    <property type="entry name" value="TPR_10"/>
    <property type="match status" value="9"/>
</dbReference>
<sequence>MTRWWGPAAGGGQTVTGSVVFGDIVQISGVGGDVTVSLDRPWYRVVPADDAAVPLSVARARAQPSRLLLARHQIVPFTGRERTLDVLAAWVGGDAPVAVLLVHGAGGQGKTRLAAQVTVQCAAAGWAVWQVTHLPVPVVGAAGVVSQVELPGGAVLAVVDYADRWPASALLALLTQLRDLHARAGTRVRVLMLARSDGYWWPALADRADGDLGVEVDQLALAPLAADSGDDRPGLFTTAAARFASALGLQQPAGGWPVPELTADGFGQVLAVHMTALAAVDAAWHGEAPPTGPGSVSAYLLRREQAYWQHLHTRAEAPIGCPPEVMHRVVVAATLTGAQPRPAARQALERAGFADTGAAADRIIDDHTTCYPPADTRTVFEPLHPDRLGEDLIAMSTPGHGHPGITRLERDWTSELITGLLTGGPRPPAWAAAAVTVLVETGHRWPHLATGVLYPLIREHPQVAIAVGGSVLTRLAGIPGIDPTILEALEPLLPANRHTDLDIAAAAITSTLTRHRLVHTTDPAEQARLHATHAWRLANAGLREQALTPAEEATGIYRRLAEANPDAYLPNLAASLNNLGIRLSELGRRQEALGPSQEAAGLYRRLVEVNPDAYLPDLAMSLNNLGIRLSELGRRQEALAPAEEAVTIRRRLVEVNPDAYLPDLAMSLNNLGTVLSELGRRQEALGPSQEAAGLYRRLVEVNPDAYLPDLAMSLNNLGIRLFGLGRRQEALAPAEEAVTIRRRLVEVNPDAYLPDLAMSLNNLGTVLSELGRRQEALGPSQESVTIRRRLAEVNPDAYLPNLAMSLNNLGAFLSELGRRQEALAPAEEAVTIRRRLVEVNPDAYLPDLAMSLNNLGIRLSELGRRQEALGPSQEAVGLYRRLVEVNPDAYLPDLAMSLNNLGIWLLGLGRRQEALGPSQEAVGLYRRLVEVNPDAYLPDLAMSLNNLGTVLSGLGRRQEALAPAEEATGIYRRLAEVNPDAYLPYLAMSLWAYAWVCVNVQANLPQALESVAEAIGLYQPLAQQLPQLFAGRLLAAYRTLADVLDGLGRADEATELRRQLAEATGDRPDS</sequence>
<dbReference type="SUPFAM" id="SSF52540">
    <property type="entry name" value="P-loop containing nucleoside triphosphate hydrolases"/>
    <property type="match status" value="1"/>
</dbReference>
<dbReference type="InterPro" id="IPR027417">
    <property type="entry name" value="P-loop_NTPase"/>
</dbReference>
<organism evidence="1">
    <name type="scientific">Micromonospora carbonacea</name>
    <dbReference type="NCBI Taxonomy" id="47853"/>
    <lineage>
        <taxon>Bacteria</taxon>
        <taxon>Bacillati</taxon>
        <taxon>Actinomycetota</taxon>
        <taxon>Actinomycetes</taxon>
        <taxon>Micromonosporales</taxon>
        <taxon>Micromonosporaceae</taxon>
        <taxon>Micromonospora</taxon>
    </lineage>
</organism>
<protein>
    <submittedName>
        <fullName evidence="1">Tetratricopeptide repeat protein</fullName>
    </submittedName>
</protein>
<dbReference type="SMART" id="SM00028">
    <property type="entry name" value="TPR"/>
    <property type="match status" value="6"/>
</dbReference>
<accession>A0A7D5YC62</accession>
<name>A0A7D5YC62_9ACTN</name>
<dbReference type="AlphaFoldDB" id="A0A7D5YC62"/>
<dbReference type="InterPro" id="IPR011990">
    <property type="entry name" value="TPR-like_helical_dom_sf"/>
</dbReference>
<dbReference type="Gene3D" id="1.25.40.10">
    <property type="entry name" value="Tetratricopeptide repeat domain"/>
    <property type="match status" value="4"/>
</dbReference>
<dbReference type="EMBL" id="CP058905">
    <property type="protein sequence ID" value="QLJ96355.1"/>
    <property type="molecule type" value="Genomic_DNA"/>
</dbReference>
<dbReference type="InterPro" id="IPR019734">
    <property type="entry name" value="TPR_rpt"/>
</dbReference>
<reference evidence="1" key="1">
    <citation type="submission" date="2020-08" db="EMBL/GenBank/DDBJ databases">
        <title>A bifunctional nitrone conjugated secondary metabolite targeting the ribosome.</title>
        <authorList>
            <person name="Limbrick E.M."/>
            <person name="Graf M."/>
            <person name="Derewacz D.K."/>
            <person name="Nguyen F."/>
            <person name="Spraggins J.M."/>
            <person name="Wieland M."/>
            <person name="Ynigez-Gutierrez A.E."/>
            <person name="Reisman B.J."/>
            <person name="Zinshteyn B."/>
            <person name="McCulloch K."/>
            <person name="Iverson T.M."/>
            <person name="Green R."/>
            <person name="Wilson D.N."/>
            <person name="Bachmann B.O."/>
        </authorList>
    </citation>
    <scope>NUCLEOTIDE SEQUENCE</scope>
    <source>
        <strain evidence="1">Africana</strain>
    </source>
</reference>
<proteinExistence type="predicted"/>
<gene>
    <name evidence="1" type="ORF">HZU44_15315</name>
</gene>